<keyword evidence="1" id="KW-1133">Transmembrane helix</keyword>
<keyword evidence="1" id="KW-0472">Membrane</keyword>
<organism evidence="2">
    <name type="scientific">Lepeophtheirus salmonis</name>
    <name type="common">Salmon louse</name>
    <name type="synonym">Caligus salmonis</name>
    <dbReference type="NCBI Taxonomy" id="72036"/>
    <lineage>
        <taxon>Eukaryota</taxon>
        <taxon>Metazoa</taxon>
        <taxon>Ecdysozoa</taxon>
        <taxon>Arthropoda</taxon>
        <taxon>Crustacea</taxon>
        <taxon>Multicrustacea</taxon>
        <taxon>Hexanauplia</taxon>
        <taxon>Copepoda</taxon>
        <taxon>Siphonostomatoida</taxon>
        <taxon>Caligidae</taxon>
        <taxon>Lepeophtheirus</taxon>
    </lineage>
</organism>
<dbReference type="EMBL" id="HACA01031970">
    <property type="protein sequence ID" value="CDW49331.1"/>
    <property type="molecule type" value="Transcribed_RNA"/>
</dbReference>
<feature type="transmembrane region" description="Helical" evidence="1">
    <location>
        <begin position="47"/>
        <end position="64"/>
    </location>
</feature>
<evidence type="ECO:0000313" key="2">
    <source>
        <dbReference type="EMBL" id="CDW49331.1"/>
    </source>
</evidence>
<sequence>CSLDVHWDIICNIRIPLCFYVVFRLFRFKPFCLLRLALNAIFYSRKFCLNIYINKVYTFLLFIFS</sequence>
<evidence type="ECO:0000256" key="1">
    <source>
        <dbReference type="SAM" id="Phobius"/>
    </source>
</evidence>
<feature type="non-terminal residue" evidence="2">
    <location>
        <position position="1"/>
    </location>
</feature>
<reference evidence="2" key="1">
    <citation type="submission" date="2014-05" db="EMBL/GenBank/DDBJ databases">
        <authorList>
            <person name="Chronopoulou M."/>
        </authorList>
    </citation>
    <scope>NUCLEOTIDE SEQUENCE</scope>
    <source>
        <tissue evidence="2">Whole organism</tissue>
    </source>
</reference>
<keyword evidence="1" id="KW-0812">Transmembrane</keyword>
<protein>
    <submittedName>
        <fullName evidence="2">Uncharacterized protein</fullName>
    </submittedName>
</protein>
<name>A0A0K2VH96_LEPSM</name>
<dbReference type="AlphaFoldDB" id="A0A0K2VH96"/>
<feature type="transmembrane region" description="Helical" evidence="1">
    <location>
        <begin position="6"/>
        <end position="26"/>
    </location>
</feature>
<proteinExistence type="predicted"/>
<accession>A0A0K2VH96</accession>